<dbReference type="InterPro" id="IPR027417">
    <property type="entry name" value="P-loop_NTPase"/>
</dbReference>
<evidence type="ECO:0000256" key="3">
    <source>
        <dbReference type="ARBA" id="ARBA00022741"/>
    </source>
</evidence>
<dbReference type="AlphaFoldDB" id="A0A1G7ULK0"/>
<dbReference type="GO" id="GO:0016887">
    <property type="term" value="F:ATP hydrolysis activity"/>
    <property type="evidence" value="ECO:0007669"/>
    <property type="project" value="InterPro"/>
</dbReference>
<dbReference type="Proteomes" id="UP000199643">
    <property type="component" value="Unassembled WGS sequence"/>
</dbReference>
<dbReference type="CDD" id="cd03230">
    <property type="entry name" value="ABC_DR_subfamily_A"/>
    <property type="match status" value="1"/>
</dbReference>
<dbReference type="STRING" id="405671.SAMN05421827_1073"/>
<dbReference type="RefSeq" id="WP_090499452.1">
    <property type="nucleotide sequence ID" value="NZ_FNCH01000007.1"/>
</dbReference>
<keyword evidence="7" id="KW-1185">Reference proteome</keyword>
<dbReference type="PANTHER" id="PTHR43335:SF4">
    <property type="entry name" value="ABC TRANSPORTER, ATP-BINDING PROTEIN"/>
    <property type="match status" value="1"/>
</dbReference>
<dbReference type="EMBL" id="FNCH01000007">
    <property type="protein sequence ID" value="SDG47600.1"/>
    <property type="molecule type" value="Genomic_DNA"/>
</dbReference>
<dbReference type="InterPro" id="IPR003593">
    <property type="entry name" value="AAA+_ATPase"/>
</dbReference>
<evidence type="ECO:0000256" key="2">
    <source>
        <dbReference type="ARBA" id="ARBA00022448"/>
    </source>
</evidence>
<keyword evidence="3" id="KW-0547">Nucleotide-binding</keyword>
<dbReference type="SMART" id="SM00382">
    <property type="entry name" value="AAA"/>
    <property type="match status" value="1"/>
</dbReference>
<dbReference type="GO" id="GO:0005524">
    <property type="term" value="F:ATP binding"/>
    <property type="evidence" value="ECO:0007669"/>
    <property type="project" value="UniProtKB-KW"/>
</dbReference>
<evidence type="ECO:0000313" key="6">
    <source>
        <dbReference type="EMBL" id="SDG47600.1"/>
    </source>
</evidence>
<evidence type="ECO:0000313" key="7">
    <source>
        <dbReference type="Proteomes" id="UP000199643"/>
    </source>
</evidence>
<evidence type="ECO:0000259" key="5">
    <source>
        <dbReference type="PROSITE" id="PS50893"/>
    </source>
</evidence>
<dbReference type="PANTHER" id="PTHR43335">
    <property type="entry name" value="ABC TRANSPORTER, ATP-BINDING PROTEIN"/>
    <property type="match status" value="1"/>
</dbReference>
<reference evidence="7" key="1">
    <citation type="submission" date="2016-10" db="EMBL/GenBank/DDBJ databases">
        <authorList>
            <person name="Varghese N."/>
            <person name="Submissions S."/>
        </authorList>
    </citation>
    <scope>NUCLEOTIDE SEQUENCE [LARGE SCALE GENOMIC DNA]</scope>
    <source>
        <strain evidence="7">DSM 17933</strain>
    </source>
</reference>
<protein>
    <submittedName>
        <fullName evidence="6">ABC-2 type transport system ATP-binding protein</fullName>
    </submittedName>
</protein>
<gene>
    <name evidence="6" type="ORF">SAMN05421827_1073</name>
</gene>
<keyword evidence="4 6" id="KW-0067">ATP-binding</keyword>
<evidence type="ECO:0000256" key="4">
    <source>
        <dbReference type="ARBA" id="ARBA00022840"/>
    </source>
</evidence>
<feature type="domain" description="ABC transporter" evidence="5">
    <location>
        <begin position="3"/>
        <end position="230"/>
    </location>
</feature>
<evidence type="ECO:0000256" key="1">
    <source>
        <dbReference type="ARBA" id="ARBA00005417"/>
    </source>
</evidence>
<proteinExistence type="inferred from homology"/>
<dbReference type="Pfam" id="PF00005">
    <property type="entry name" value="ABC_tran"/>
    <property type="match status" value="1"/>
</dbReference>
<organism evidence="6 7">
    <name type="scientific">Pedobacter terrae</name>
    <dbReference type="NCBI Taxonomy" id="405671"/>
    <lineage>
        <taxon>Bacteria</taxon>
        <taxon>Pseudomonadati</taxon>
        <taxon>Bacteroidota</taxon>
        <taxon>Sphingobacteriia</taxon>
        <taxon>Sphingobacteriales</taxon>
        <taxon>Sphingobacteriaceae</taxon>
        <taxon>Pedobacter</taxon>
    </lineage>
</organism>
<sequence length="235" mass="26008">MSISVKNLSKHYDKQKAVDAISFEVKPGRILGFLGPNGAGKSTTMRMLTGYLVPTSGEAEISGKSILRDVIEAKKHIGYLPENTPLYADMYVKEFLSFVGQTYKMINLPARIEEVIKMVGLTPEQHKKIGMLSKGYRQRVGLAQAIIHNPEVLILDEPTSGLDPNQLVDIRQLIKTLGAAKTVVISTHIMQEVEAICDDIIIINKGKIVANDSLEGLKKVHQQQSLEDIFRKLTA</sequence>
<comment type="similarity">
    <text evidence="1">Belongs to the ABC transporter superfamily.</text>
</comment>
<keyword evidence="2" id="KW-0813">Transport</keyword>
<dbReference type="OrthoDB" id="9785229at2"/>
<accession>A0A1G7ULK0</accession>
<dbReference type="PROSITE" id="PS50893">
    <property type="entry name" value="ABC_TRANSPORTER_2"/>
    <property type="match status" value="1"/>
</dbReference>
<dbReference type="InterPro" id="IPR003439">
    <property type="entry name" value="ABC_transporter-like_ATP-bd"/>
</dbReference>
<name>A0A1G7ULK0_9SPHI</name>
<dbReference type="Gene3D" id="3.40.50.300">
    <property type="entry name" value="P-loop containing nucleotide triphosphate hydrolases"/>
    <property type="match status" value="1"/>
</dbReference>
<dbReference type="SUPFAM" id="SSF52540">
    <property type="entry name" value="P-loop containing nucleoside triphosphate hydrolases"/>
    <property type="match status" value="1"/>
</dbReference>